<evidence type="ECO:0000313" key="1">
    <source>
        <dbReference type="EMBL" id="GBP61995.1"/>
    </source>
</evidence>
<sequence>MYTIPETRNLPSHSQAHSARFLVGRVKLERICPLRAAPTRAKECGRTSRGFFRIRSATRRLRETARENRILDELTLPMDTLAKAFATKQLRSFENTQGYLPFAREFRNVVSRISNSRLWRLHVHYVTFRHLFAYKTQLSRRRHVP</sequence>
<keyword evidence="2" id="KW-1185">Reference proteome</keyword>
<comment type="caution">
    <text evidence="1">The sequence shown here is derived from an EMBL/GenBank/DDBJ whole genome shotgun (WGS) entry which is preliminary data.</text>
</comment>
<gene>
    <name evidence="1" type="ORF">EVAR_41003_1</name>
</gene>
<proteinExistence type="predicted"/>
<organism evidence="1 2">
    <name type="scientific">Eumeta variegata</name>
    <name type="common">Bagworm moth</name>
    <name type="synonym">Eumeta japonica</name>
    <dbReference type="NCBI Taxonomy" id="151549"/>
    <lineage>
        <taxon>Eukaryota</taxon>
        <taxon>Metazoa</taxon>
        <taxon>Ecdysozoa</taxon>
        <taxon>Arthropoda</taxon>
        <taxon>Hexapoda</taxon>
        <taxon>Insecta</taxon>
        <taxon>Pterygota</taxon>
        <taxon>Neoptera</taxon>
        <taxon>Endopterygota</taxon>
        <taxon>Lepidoptera</taxon>
        <taxon>Glossata</taxon>
        <taxon>Ditrysia</taxon>
        <taxon>Tineoidea</taxon>
        <taxon>Psychidae</taxon>
        <taxon>Oiketicinae</taxon>
        <taxon>Eumeta</taxon>
    </lineage>
</organism>
<name>A0A4C1XII8_EUMVA</name>
<accession>A0A4C1XII8</accession>
<protein>
    <submittedName>
        <fullName evidence="1">Uncharacterized protein</fullName>
    </submittedName>
</protein>
<dbReference type="Proteomes" id="UP000299102">
    <property type="component" value="Unassembled WGS sequence"/>
</dbReference>
<dbReference type="EMBL" id="BGZK01000828">
    <property type="protein sequence ID" value="GBP61995.1"/>
    <property type="molecule type" value="Genomic_DNA"/>
</dbReference>
<evidence type="ECO:0000313" key="2">
    <source>
        <dbReference type="Proteomes" id="UP000299102"/>
    </source>
</evidence>
<reference evidence="1 2" key="1">
    <citation type="journal article" date="2019" name="Commun. Biol.">
        <title>The bagworm genome reveals a unique fibroin gene that provides high tensile strength.</title>
        <authorList>
            <person name="Kono N."/>
            <person name="Nakamura H."/>
            <person name="Ohtoshi R."/>
            <person name="Tomita M."/>
            <person name="Numata K."/>
            <person name="Arakawa K."/>
        </authorList>
    </citation>
    <scope>NUCLEOTIDE SEQUENCE [LARGE SCALE GENOMIC DNA]</scope>
</reference>
<dbReference type="AlphaFoldDB" id="A0A4C1XII8"/>